<accession>A0A090Y941</accession>
<reference evidence="1 2" key="1">
    <citation type="submission" date="2014-04" db="EMBL/GenBank/DDBJ databases">
        <authorList>
            <person name="Bishop-Lilly K.A."/>
            <person name="Broomall S.M."/>
            <person name="Chain P.S."/>
            <person name="Chertkov O."/>
            <person name="Coyne S.R."/>
            <person name="Daligault H.E."/>
            <person name="Davenport K.W."/>
            <person name="Erkkila T."/>
            <person name="Frey K.G."/>
            <person name="Gibbons H.S."/>
            <person name="Gu W."/>
            <person name="Jaissle J."/>
            <person name="Johnson S.L."/>
            <person name="Koroleva G.I."/>
            <person name="Ladner J.T."/>
            <person name="Lo C.-C."/>
            <person name="Minogue T.D."/>
            <person name="Munk C."/>
            <person name="Palacios G.F."/>
            <person name="Redden C.L."/>
            <person name="Rosenzweig C.N."/>
            <person name="Scholz M.B."/>
            <person name="Teshima H."/>
            <person name="Xu Y."/>
        </authorList>
    </citation>
    <scope>NUCLEOTIDE SEQUENCE [LARGE SCALE GENOMIC DNA]</scope>
    <source>
        <strain evidence="1 2">8244</strain>
    </source>
</reference>
<protein>
    <submittedName>
        <fullName evidence="1">Uncharacterized protein</fullName>
    </submittedName>
</protein>
<organism evidence="1 2">
    <name type="scientific">Paenibacillus macerans</name>
    <name type="common">Bacillus macerans</name>
    <dbReference type="NCBI Taxonomy" id="44252"/>
    <lineage>
        <taxon>Bacteria</taxon>
        <taxon>Bacillati</taxon>
        <taxon>Bacillota</taxon>
        <taxon>Bacilli</taxon>
        <taxon>Bacillales</taxon>
        <taxon>Paenibacillaceae</taxon>
        <taxon>Paenibacillus</taxon>
    </lineage>
</organism>
<name>A0A090Y941_PAEMA</name>
<keyword evidence="2" id="KW-1185">Reference proteome</keyword>
<dbReference type="AlphaFoldDB" id="A0A090Y941"/>
<evidence type="ECO:0000313" key="2">
    <source>
        <dbReference type="Proteomes" id="UP000029278"/>
    </source>
</evidence>
<dbReference type="Proteomes" id="UP000029278">
    <property type="component" value="Unassembled WGS sequence"/>
</dbReference>
<dbReference type="HOGENOM" id="CLU_1642054_0_0_9"/>
<proteinExistence type="predicted"/>
<sequence length="161" mass="18967">MSRYSEYVEKHVPKPPIVPTDWDYVSYEFDDIIDGSILDGNKEGPSRYPQIRKTIRIKYSGGTLHASEYIQDRRGEAPKVIGFEYDWQYNRDNPDACWKFHYDTYHPEQYWPATKHFHQHDQPNPQKTSHGRMSNFSIRDTCAVLETIRVVLRVSGKLPMS</sequence>
<dbReference type="STRING" id="44252.DJ90_1340"/>
<comment type="caution">
    <text evidence="1">The sequence shown here is derived from an EMBL/GenBank/DDBJ whole genome shotgun (WGS) entry which is preliminary data.</text>
</comment>
<evidence type="ECO:0000313" key="1">
    <source>
        <dbReference type="EMBL" id="KFM94342.1"/>
    </source>
</evidence>
<dbReference type="EMBL" id="JMQA01000047">
    <property type="protein sequence ID" value="KFM94342.1"/>
    <property type="molecule type" value="Genomic_DNA"/>
</dbReference>
<gene>
    <name evidence="1" type="ORF">DJ90_1340</name>
</gene>